<evidence type="ECO:0000256" key="2">
    <source>
        <dbReference type="ARBA" id="ARBA00022658"/>
    </source>
</evidence>
<gene>
    <name evidence="5" type="ORF">CY34DRAFT_225705</name>
</gene>
<dbReference type="GO" id="GO:0007186">
    <property type="term" value="P:G protein-coupled receptor signaling pathway"/>
    <property type="evidence" value="ECO:0007669"/>
    <property type="project" value="TreeGrafter"/>
</dbReference>
<dbReference type="AlphaFoldDB" id="A0A0D0BCI8"/>
<keyword evidence="3" id="KW-0143">Chaperone</keyword>
<dbReference type="GO" id="GO:0005085">
    <property type="term" value="F:guanyl-nucleotide exchange factor activity"/>
    <property type="evidence" value="ECO:0007669"/>
    <property type="project" value="UniProtKB-KW"/>
</dbReference>
<accession>A0A0D0BCI8</accession>
<dbReference type="PANTHER" id="PTHR12425">
    <property type="entry name" value="SYNEMBRYN"/>
    <property type="match status" value="1"/>
</dbReference>
<reference evidence="6" key="2">
    <citation type="submission" date="2015-01" db="EMBL/GenBank/DDBJ databases">
        <title>Evolutionary Origins and Diversification of the Mycorrhizal Mutualists.</title>
        <authorList>
            <consortium name="DOE Joint Genome Institute"/>
            <consortium name="Mycorrhizal Genomics Consortium"/>
            <person name="Kohler A."/>
            <person name="Kuo A."/>
            <person name="Nagy L.G."/>
            <person name="Floudas D."/>
            <person name="Copeland A."/>
            <person name="Barry K.W."/>
            <person name="Cichocki N."/>
            <person name="Veneault-Fourrey C."/>
            <person name="LaButti K."/>
            <person name="Lindquist E.A."/>
            <person name="Lipzen A."/>
            <person name="Lundell T."/>
            <person name="Morin E."/>
            <person name="Murat C."/>
            <person name="Riley R."/>
            <person name="Ohm R."/>
            <person name="Sun H."/>
            <person name="Tunlid A."/>
            <person name="Henrissat B."/>
            <person name="Grigoriev I.V."/>
            <person name="Hibbett D.S."/>
            <person name="Martin F."/>
        </authorList>
    </citation>
    <scope>NUCLEOTIDE SEQUENCE [LARGE SCALE GENOMIC DNA]</scope>
    <source>
        <strain evidence="6">UH-Slu-Lm8-n1</strain>
    </source>
</reference>
<evidence type="ECO:0000313" key="6">
    <source>
        <dbReference type="Proteomes" id="UP000054485"/>
    </source>
</evidence>
<comment type="similarity">
    <text evidence="1">Belongs to the synembryn family.</text>
</comment>
<dbReference type="STRING" id="930992.A0A0D0BCI8"/>
<sequence length="598" mass="64543">MSVLQVYSSLSSSSPRATISHTLQSIAGAPPINPHSCKELIQLIIDDLQAVIINGSPSRLIRDDALSALSAVKGLGKIPQCAQVLASVPNLKCLMTLAIQLETAPDASNEALKCVANTLLLNELARTRLLSKEIDGGNICVDLLQKSATPENTFLSSRILFLCTASPHQSASFIESIVETKRTHFPGKGTILDVIALKLDDLIASMKAGTKMSRDAMTDLLKLTFNLLVHYPKLAPSELQSPAITSSSVDQKVMGDFWNSRLDGILPPLVRAFHTIPLSSPNPLTSPLTHIIHSLITIPVDASSRVIWFGTRPHSHSTTPQPSSPESTTSSLTGSGHDNQSTPKEPKARHIERAISSVISAGRRSFCRSSRSASPSAADCASRAYELLDTTLAHFLPGDIDPDDPAVRDLCKIDGDTSLDEIVCPLVLLITRFCLGDDDAKTRIRQWLVPENLDRTHPLEKRADLLGRCLRLLASVYHSRLKDAMGEMLYAMCDSNATTLAGYFGYGNVAGFLFHKGVVSAPPVSAASGAPPTTASGLPINPITGTVEHPSETIDMTDEEKEHEAEKLFVLFDRLEKTGALPPSQNPYRKAFQEGKMG</sequence>
<evidence type="ECO:0000256" key="4">
    <source>
        <dbReference type="SAM" id="MobiDB-lite"/>
    </source>
</evidence>
<dbReference type="PANTHER" id="PTHR12425:SF5">
    <property type="entry name" value="SYNEMBRYN"/>
    <property type="match status" value="1"/>
</dbReference>
<dbReference type="Pfam" id="PF10165">
    <property type="entry name" value="Ric8"/>
    <property type="match status" value="1"/>
</dbReference>
<dbReference type="OrthoDB" id="5585685at2759"/>
<dbReference type="InParanoid" id="A0A0D0BCI8"/>
<dbReference type="HOGENOM" id="CLU_015532_1_0_1"/>
<evidence type="ECO:0000256" key="3">
    <source>
        <dbReference type="ARBA" id="ARBA00023186"/>
    </source>
</evidence>
<proteinExistence type="inferred from homology"/>
<keyword evidence="6" id="KW-1185">Reference proteome</keyword>
<keyword evidence="2" id="KW-0344">Guanine-nucleotide releasing factor</keyword>
<dbReference type="EMBL" id="KN835278">
    <property type="protein sequence ID" value="KIK41143.1"/>
    <property type="molecule type" value="Genomic_DNA"/>
</dbReference>
<dbReference type="GO" id="GO:0005737">
    <property type="term" value="C:cytoplasm"/>
    <property type="evidence" value="ECO:0007669"/>
    <property type="project" value="TreeGrafter"/>
</dbReference>
<name>A0A0D0BCI8_9AGAM</name>
<dbReference type="Proteomes" id="UP000054485">
    <property type="component" value="Unassembled WGS sequence"/>
</dbReference>
<reference evidence="5 6" key="1">
    <citation type="submission" date="2014-04" db="EMBL/GenBank/DDBJ databases">
        <authorList>
            <consortium name="DOE Joint Genome Institute"/>
            <person name="Kuo A."/>
            <person name="Ruytinx J."/>
            <person name="Rineau F."/>
            <person name="Colpaert J."/>
            <person name="Kohler A."/>
            <person name="Nagy L.G."/>
            <person name="Floudas D."/>
            <person name="Copeland A."/>
            <person name="Barry K.W."/>
            <person name="Cichocki N."/>
            <person name="Veneault-Fourrey C."/>
            <person name="LaButti K."/>
            <person name="Lindquist E.A."/>
            <person name="Lipzen A."/>
            <person name="Lundell T."/>
            <person name="Morin E."/>
            <person name="Murat C."/>
            <person name="Sun H."/>
            <person name="Tunlid A."/>
            <person name="Henrissat B."/>
            <person name="Grigoriev I.V."/>
            <person name="Hibbett D.S."/>
            <person name="Martin F."/>
            <person name="Nordberg H.P."/>
            <person name="Cantor M.N."/>
            <person name="Hua S.X."/>
        </authorList>
    </citation>
    <scope>NUCLEOTIDE SEQUENCE [LARGE SCALE GENOMIC DNA]</scope>
    <source>
        <strain evidence="5 6">UH-Slu-Lm8-n1</strain>
    </source>
</reference>
<evidence type="ECO:0008006" key="7">
    <source>
        <dbReference type="Google" id="ProtNLM"/>
    </source>
</evidence>
<evidence type="ECO:0000313" key="5">
    <source>
        <dbReference type="EMBL" id="KIK41143.1"/>
    </source>
</evidence>
<dbReference type="InterPro" id="IPR019318">
    <property type="entry name" value="Gua_nucleotide_exch_fac_Ric8"/>
</dbReference>
<evidence type="ECO:0000256" key="1">
    <source>
        <dbReference type="ARBA" id="ARBA00009049"/>
    </source>
</evidence>
<feature type="compositionally biased region" description="Low complexity" evidence="4">
    <location>
        <begin position="316"/>
        <end position="335"/>
    </location>
</feature>
<organism evidence="5 6">
    <name type="scientific">Suillus luteus UH-Slu-Lm8-n1</name>
    <dbReference type="NCBI Taxonomy" id="930992"/>
    <lineage>
        <taxon>Eukaryota</taxon>
        <taxon>Fungi</taxon>
        <taxon>Dikarya</taxon>
        <taxon>Basidiomycota</taxon>
        <taxon>Agaricomycotina</taxon>
        <taxon>Agaricomycetes</taxon>
        <taxon>Agaricomycetidae</taxon>
        <taxon>Boletales</taxon>
        <taxon>Suillineae</taxon>
        <taxon>Suillaceae</taxon>
        <taxon>Suillus</taxon>
    </lineage>
</organism>
<protein>
    <recommendedName>
        <fullName evidence="7">Synembryn-A</fullName>
    </recommendedName>
</protein>
<feature type="region of interest" description="Disordered" evidence="4">
    <location>
        <begin position="311"/>
        <end position="350"/>
    </location>
</feature>
<dbReference type="GO" id="GO:0001965">
    <property type="term" value="F:G-protein alpha-subunit binding"/>
    <property type="evidence" value="ECO:0007669"/>
    <property type="project" value="TreeGrafter"/>
</dbReference>